<protein>
    <submittedName>
        <fullName evidence="3">CoA-binding protein</fullName>
    </submittedName>
</protein>
<dbReference type="GO" id="GO:0046872">
    <property type="term" value="F:metal ion binding"/>
    <property type="evidence" value="ECO:0007669"/>
    <property type="project" value="InterPro"/>
</dbReference>
<name>A0AAV2WQ41_MYCNE</name>
<evidence type="ECO:0000259" key="2">
    <source>
        <dbReference type="PROSITE" id="PS50975"/>
    </source>
</evidence>
<reference evidence="3" key="2">
    <citation type="submission" date="2015-09" db="EMBL/GenBank/DDBJ databases">
        <title>Draft genome sequence of Mycobacterium neoaurum DSM 44074.</title>
        <authorList>
            <person name="Croce O."/>
            <person name="Robert C."/>
            <person name="Raoult D."/>
            <person name="Drancourt M."/>
        </authorList>
    </citation>
    <scope>NUCLEOTIDE SEQUENCE</scope>
    <source>
        <strain evidence="3">DSM 44074</strain>
    </source>
</reference>
<dbReference type="Proteomes" id="UP000028864">
    <property type="component" value="Unassembled WGS sequence"/>
</dbReference>
<proteinExistence type="predicted"/>
<dbReference type="Gene3D" id="3.30.1490.20">
    <property type="entry name" value="ATP-grasp fold, A domain"/>
    <property type="match status" value="1"/>
</dbReference>
<dbReference type="SUPFAM" id="SSF56059">
    <property type="entry name" value="Glutathione synthetase ATP-binding domain-like"/>
    <property type="match status" value="1"/>
</dbReference>
<dbReference type="Gene3D" id="3.40.50.261">
    <property type="entry name" value="Succinyl-CoA synthetase domains"/>
    <property type="match status" value="1"/>
</dbReference>
<dbReference type="PANTHER" id="PTHR42793">
    <property type="entry name" value="COA BINDING DOMAIN CONTAINING PROTEIN"/>
    <property type="match status" value="1"/>
</dbReference>
<dbReference type="InterPro" id="IPR013815">
    <property type="entry name" value="ATP_grasp_subdomain_1"/>
</dbReference>
<evidence type="ECO:0000313" key="4">
    <source>
        <dbReference type="Proteomes" id="UP000028864"/>
    </source>
</evidence>
<dbReference type="EMBL" id="LK021340">
    <property type="protein sequence ID" value="CDQ46267.1"/>
    <property type="molecule type" value="Genomic_DNA"/>
</dbReference>
<dbReference type="GO" id="GO:0005524">
    <property type="term" value="F:ATP binding"/>
    <property type="evidence" value="ECO:0007669"/>
    <property type="project" value="UniProtKB-UniRule"/>
</dbReference>
<keyword evidence="1" id="KW-0547">Nucleotide-binding</keyword>
<dbReference type="AlphaFoldDB" id="A0AAV2WQ41"/>
<dbReference type="Pfam" id="PF19045">
    <property type="entry name" value="Ligase_CoA_2"/>
    <property type="match status" value="1"/>
</dbReference>
<dbReference type="InterPro" id="IPR043938">
    <property type="entry name" value="Ligase_CoA_dom"/>
</dbReference>
<feature type="domain" description="ATP-grasp" evidence="2">
    <location>
        <begin position="198"/>
        <end position="406"/>
    </location>
</feature>
<evidence type="ECO:0000256" key="1">
    <source>
        <dbReference type="PROSITE-ProRule" id="PRU00409"/>
    </source>
</evidence>
<reference evidence="3" key="1">
    <citation type="submission" date="2014-05" db="EMBL/GenBank/DDBJ databases">
        <authorList>
            <person name="Urmite Genomes"/>
        </authorList>
    </citation>
    <scope>NUCLEOTIDE SEQUENCE</scope>
    <source>
        <strain evidence="3">DSM 44074</strain>
    </source>
</reference>
<dbReference type="PANTHER" id="PTHR42793:SF1">
    <property type="entry name" value="PEPTIDYL-LYSINE N-ACETYLTRANSFERASE PATZ"/>
    <property type="match status" value="1"/>
</dbReference>
<organism evidence="3 4">
    <name type="scientific">Mycolicibacterium neoaurum</name>
    <name type="common">Mycobacterium neoaurum</name>
    <dbReference type="NCBI Taxonomy" id="1795"/>
    <lineage>
        <taxon>Bacteria</taxon>
        <taxon>Bacillati</taxon>
        <taxon>Actinomycetota</taxon>
        <taxon>Actinomycetes</taxon>
        <taxon>Mycobacteriales</taxon>
        <taxon>Mycobacteriaceae</taxon>
        <taxon>Mycolicibacterium</taxon>
    </lineage>
</organism>
<accession>A0AAV2WQ41</accession>
<dbReference type="Gene3D" id="3.30.470.20">
    <property type="entry name" value="ATP-grasp fold, B domain"/>
    <property type="match status" value="1"/>
</dbReference>
<dbReference type="RefSeq" id="WP_234411668.1">
    <property type="nucleotide sequence ID" value="NZ_LK021340.1"/>
</dbReference>
<dbReference type="PROSITE" id="PS50975">
    <property type="entry name" value="ATP_GRASP"/>
    <property type="match status" value="1"/>
</dbReference>
<evidence type="ECO:0000313" key="3">
    <source>
        <dbReference type="EMBL" id="CDQ46267.1"/>
    </source>
</evidence>
<dbReference type="InterPro" id="IPR016102">
    <property type="entry name" value="Succinyl-CoA_synth-like"/>
</dbReference>
<dbReference type="SUPFAM" id="SSF52210">
    <property type="entry name" value="Succinyl-CoA synthetase domains"/>
    <property type="match status" value="1"/>
</dbReference>
<dbReference type="Pfam" id="PF13549">
    <property type="entry name" value="ATP-grasp_5"/>
    <property type="match status" value="1"/>
</dbReference>
<keyword evidence="1" id="KW-0067">ATP-binding</keyword>
<sequence>MARVLLSGMLPEGNRVAIVGDSGGQTGIAADVAAAVQLEIPELATDLQDELGRRLPAGAAVSNPVDLAGAGEQDLFSYAEVTELLLGSPDIDAVVLTGYFGTYGADAASLVDRELQVCARLGDIAKRSGKPLVVHSMSTDTAAVDALSEHGVPVYAGIDTALRALSHARRLHRKPRPLPTVTPSAAAADLHAGYPGARDLLTAAGIAFPAAEIVRSADDLPAACVRLSAPYVLKAGWLEHKSEMGGVRVGLATPQQLADAFAEMAGRLGAGDYVIEELDTRPDVVEVLVGARRDPDLGAVVVVGAGGTEAELYRDVALELAPVDMATAHDMLRRLQCAALLDGWRGKPAVDTAALADVVVAVSELAAVRGDITEIEINPVRVAPTGALAVDALVISTTSDEKELVCEHPDR</sequence>
<dbReference type="InterPro" id="IPR011761">
    <property type="entry name" value="ATP-grasp"/>
</dbReference>
<gene>
    <name evidence="3" type="ORF">BN1047_04172</name>
</gene>
<dbReference type="GO" id="GO:0043758">
    <property type="term" value="F:acetate-CoA ligase (ADP-forming) activity"/>
    <property type="evidence" value="ECO:0007669"/>
    <property type="project" value="InterPro"/>
</dbReference>